<accession>A0A938X6G6</accession>
<keyword evidence="4" id="KW-1185">Reference proteome</keyword>
<feature type="domain" description="HMA" evidence="2">
    <location>
        <begin position="50"/>
        <end position="114"/>
    </location>
</feature>
<proteinExistence type="predicted"/>
<reference evidence="3" key="2">
    <citation type="journal article" date="2021" name="Sci. Rep.">
        <title>The distribution of antibiotic resistance genes in chicken gut microbiota commensals.</title>
        <authorList>
            <person name="Juricova H."/>
            <person name="Matiasovicova J."/>
            <person name="Kubasova T."/>
            <person name="Cejkova D."/>
            <person name="Rychlik I."/>
        </authorList>
    </citation>
    <scope>NUCLEOTIDE SEQUENCE</scope>
    <source>
        <strain evidence="3">An559</strain>
    </source>
</reference>
<sequence length="117" mass="12952">MMENIIVIVLLVIIVLVALRATIKRLKGKGGCCSGGGYKPKKKKLKTVIEKKTFYVNGMHCEHCKNRIEESVNCIAGVSATVNLKKNQVLVEYETPVDDTSIINQIEKLGYVVMSVL</sequence>
<dbReference type="Proteomes" id="UP000774750">
    <property type="component" value="Unassembled WGS sequence"/>
</dbReference>
<dbReference type="PROSITE" id="PS50846">
    <property type="entry name" value="HMA_2"/>
    <property type="match status" value="1"/>
</dbReference>
<organism evidence="3 4">
    <name type="scientific">Merdimmobilis hominis</name>
    <dbReference type="NCBI Taxonomy" id="2897707"/>
    <lineage>
        <taxon>Bacteria</taxon>
        <taxon>Bacillati</taxon>
        <taxon>Bacillota</taxon>
        <taxon>Clostridia</taxon>
        <taxon>Eubacteriales</taxon>
        <taxon>Oscillospiraceae</taxon>
        <taxon>Merdimmobilis</taxon>
    </lineage>
</organism>
<evidence type="ECO:0000313" key="4">
    <source>
        <dbReference type="Proteomes" id="UP000774750"/>
    </source>
</evidence>
<dbReference type="RefSeq" id="WP_204446555.1">
    <property type="nucleotide sequence ID" value="NZ_JACJKY010000010.1"/>
</dbReference>
<evidence type="ECO:0000313" key="3">
    <source>
        <dbReference type="EMBL" id="MBM6921031.1"/>
    </source>
</evidence>
<dbReference type="SUPFAM" id="SSF55008">
    <property type="entry name" value="HMA, heavy metal-associated domain"/>
    <property type="match status" value="1"/>
</dbReference>
<reference evidence="3" key="1">
    <citation type="submission" date="2020-08" db="EMBL/GenBank/DDBJ databases">
        <authorList>
            <person name="Cejkova D."/>
            <person name="Kubasova T."/>
            <person name="Jahodarova E."/>
            <person name="Rychlik I."/>
        </authorList>
    </citation>
    <scope>NUCLEOTIDE SEQUENCE</scope>
    <source>
        <strain evidence="3">An559</strain>
    </source>
</reference>
<dbReference type="CDD" id="cd00371">
    <property type="entry name" value="HMA"/>
    <property type="match status" value="1"/>
</dbReference>
<dbReference type="GO" id="GO:0046872">
    <property type="term" value="F:metal ion binding"/>
    <property type="evidence" value="ECO:0007669"/>
    <property type="project" value="UniProtKB-KW"/>
</dbReference>
<dbReference type="AlphaFoldDB" id="A0A938X6G6"/>
<dbReference type="InterPro" id="IPR017969">
    <property type="entry name" value="Heavy-metal-associated_CS"/>
</dbReference>
<gene>
    <name evidence="3" type="ORF">H6A12_07690</name>
</gene>
<keyword evidence="1" id="KW-0479">Metal-binding</keyword>
<dbReference type="PROSITE" id="PS01047">
    <property type="entry name" value="HMA_1"/>
    <property type="match status" value="1"/>
</dbReference>
<dbReference type="EMBL" id="JACJKY010000010">
    <property type="protein sequence ID" value="MBM6921031.1"/>
    <property type="molecule type" value="Genomic_DNA"/>
</dbReference>
<name>A0A938X6G6_9FIRM</name>
<comment type="caution">
    <text evidence="3">The sequence shown here is derived from an EMBL/GenBank/DDBJ whole genome shotgun (WGS) entry which is preliminary data.</text>
</comment>
<dbReference type="InterPro" id="IPR036163">
    <property type="entry name" value="HMA_dom_sf"/>
</dbReference>
<evidence type="ECO:0000259" key="2">
    <source>
        <dbReference type="PROSITE" id="PS50846"/>
    </source>
</evidence>
<dbReference type="Pfam" id="PF00403">
    <property type="entry name" value="HMA"/>
    <property type="match status" value="1"/>
</dbReference>
<evidence type="ECO:0000256" key="1">
    <source>
        <dbReference type="ARBA" id="ARBA00022723"/>
    </source>
</evidence>
<dbReference type="InterPro" id="IPR006121">
    <property type="entry name" value="HMA_dom"/>
</dbReference>
<dbReference type="Gene3D" id="3.30.70.100">
    <property type="match status" value="1"/>
</dbReference>
<protein>
    <submittedName>
        <fullName evidence="3">Heavy-metal-associated domain-containing protein</fullName>
    </submittedName>
</protein>